<dbReference type="InterPro" id="IPR024078">
    <property type="entry name" value="LmbE-like_dom_sf"/>
</dbReference>
<evidence type="ECO:0000313" key="1">
    <source>
        <dbReference type="EMBL" id="OGE74456.1"/>
    </source>
</evidence>
<dbReference type="EMBL" id="MFEH01000001">
    <property type="protein sequence ID" value="OGE74456.1"/>
    <property type="molecule type" value="Genomic_DNA"/>
</dbReference>
<reference evidence="1 2" key="1">
    <citation type="journal article" date="2016" name="Nat. Commun.">
        <title>Thousands of microbial genomes shed light on interconnected biogeochemical processes in an aquifer system.</title>
        <authorList>
            <person name="Anantharaman K."/>
            <person name="Brown C.T."/>
            <person name="Hug L.A."/>
            <person name="Sharon I."/>
            <person name="Castelle C.J."/>
            <person name="Probst A.J."/>
            <person name="Thomas B.C."/>
            <person name="Singh A."/>
            <person name="Wilkins M.J."/>
            <person name="Karaoz U."/>
            <person name="Brodie E.L."/>
            <person name="Williams K.H."/>
            <person name="Hubbard S.S."/>
            <person name="Banfield J.F."/>
        </authorList>
    </citation>
    <scope>NUCLEOTIDE SEQUENCE [LARGE SCALE GENOMIC DNA]</scope>
</reference>
<evidence type="ECO:0000313" key="2">
    <source>
        <dbReference type="Proteomes" id="UP000177610"/>
    </source>
</evidence>
<protein>
    <recommendedName>
        <fullName evidence="3">GlcNAc-PI de-N-acetylase</fullName>
    </recommendedName>
</protein>
<dbReference type="GO" id="GO:0016811">
    <property type="term" value="F:hydrolase activity, acting on carbon-nitrogen (but not peptide) bonds, in linear amides"/>
    <property type="evidence" value="ECO:0007669"/>
    <property type="project" value="TreeGrafter"/>
</dbReference>
<sequence>MSDKLHALIIVAHPDDESYVFGGATIMFVTQGKTVGVICATAGEKGVDRMNLGRSPKELAEIRAEELHAACQLMGCECKKIFQYPDGGLSEENFTSLVQDLTEQVNLYKPEVVLTFGSEGITGHRDHILIGQAAMEASKRAEFNPSEIWLAGMPRSVIKNFQEHMNQRKVHHSHFEKNILEGMPDEKLKMIDLEKFAELKHQAIKTHASQYTPSLVANEFLKNEGYEIIKLP</sequence>
<accession>A0A1F5N9W1</accession>
<dbReference type="PANTHER" id="PTHR12993">
    <property type="entry name" value="N-ACETYLGLUCOSAMINYL-PHOSPHATIDYLINOSITOL DE-N-ACETYLASE-RELATED"/>
    <property type="match status" value="1"/>
</dbReference>
<dbReference type="Gene3D" id="3.40.50.10320">
    <property type="entry name" value="LmbE-like"/>
    <property type="match status" value="1"/>
</dbReference>
<name>A0A1F5N9W1_9BACT</name>
<gene>
    <name evidence="1" type="ORF">A2717_02895</name>
</gene>
<organism evidence="1 2">
    <name type="scientific">Candidatus Doudnabacteria bacterium RIFCSPHIGHO2_01_FULL_41_86</name>
    <dbReference type="NCBI Taxonomy" id="1817821"/>
    <lineage>
        <taxon>Bacteria</taxon>
        <taxon>Candidatus Doudnaibacteriota</taxon>
    </lineage>
</organism>
<comment type="caution">
    <text evidence="1">The sequence shown here is derived from an EMBL/GenBank/DDBJ whole genome shotgun (WGS) entry which is preliminary data.</text>
</comment>
<evidence type="ECO:0008006" key="3">
    <source>
        <dbReference type="Google" id="ProtNLM"/>
    </source>
</evidence>
<proteinExistence type="predicted"/>
<dbReference type="InterPro" id="IPR003737">
    <property type="entry name" value="GlcNAc_PI_deacetylase-related"/>
</dbReference>
<dbReference type="STRING" id="1817821.A2717_02895"/>
<dbReference type="Proteomes" id="UP000177610">
    <property type="component" value="Unassembled WGS sequence"/>
</dbReference>
<dbReference type="SUPFAM" id="SSF102588">
    <property type="entry name" value="LmbE-like"/>
    <property type="match status" value="1"/>
</dbReference>
<dbReference type="PANTHER" id="PTHR12993:SF11">
    <property type="entry name" value="N-ACETYLGLUCOSAMINYL-PHOSPHATIDYLINOSITOL DE-N-ACETYLASE"/>
    <property type="match status" value="1"/>
</dbReference>
<dbReference type="AlphaFoldDB" id="A0A1F5N9W1"/>
<dbReference type="Pfam" id="PF02585">
    <property type="entry name" value="PIG-L"/>
    <property type="match status" value="1"/>
</dbReference>